<dbReference type="Proteomes" id="UP000246352">
    <property type="component" value="Unassembled WGS sequence"/>
</dbReference>
<evidence type="ECO:0000313" key="5">
    <source>
        <dbReference type="EMBL" id="PWV98168.1"/>
    </source>
</evidence>
<keyword evidence="6" id="KW-1185">Reference proteome</keyword>
<evidence type="ECO:0000256" key="1">
    <source>
        <dbReference type="ARBA" id="ARBA00023002"/>
    </source>
</evidence>
<dbReference type="SUPFAM" id="SSF51905">
    <property type="entry name" value="FAD/NAD(P)-binding domain"/>
    <property type="match status" value="1"/>
</dbReference>
<evidence type="ECO:0000256" key="2">
    <source>
        <dbReference type="ARBA" id="ARBA00023033"/>
    </source>
</evidence>
<evidence type="ECO:0000259" key="4">
    <source>
        <dbReference type="Pfam" id="PF01494"/>
    </source>
</evidence>
<name>A0A317PEP4_9HYPH</name>
<dbReference type="Pfam" id="PF01494">
    <property type="entry name" value="FAD_binding_3"/>
    <property type="match status" value="2"/>
</dbReference>
<reference evidence="5 6" key="1">
    <citation type="submission" date="2018-05" db="EMBL/GenBank/DDBJ databases">
        <title>Genomic Encyclopedia of Type Strains, Phase IV (KMG-IV): sequencing the most valuable type-strain genomes for metagenomic binning, comparative biology and taxonomic classification.</title>
        <authorList>
            <person name="Goeker M."/>
        </authorList>
    </citation>
    <scope>NUCLEOTIDE SEQUENCE [LARGE SCALE GENOMIC DNA]</scope>
    <source>
        <strain evidence="5 6">DSM 16791</strain>
    </source>
</reference>
<dbReference type="PANTHER" id="PTHR13789:SF268">
    <property type="entry name" value="5-METHYLPHENAZINE-1-CARBOXYLATE 1-MONOOXYGENASE"/>
    <property type="match status" value="1"/>
</dbReference>
<feature type="compositionally biased region" description="Low complexity" evidence="3">
    <location>
        <begin position="432"/>
        <end position="444"/>
    </location>
</feature>
<dbReference type="SUPFAM" id="SSF54373">
    <property type="entry name" value="FAD-linked reductases, C-terminal domain"/>
    <property type="match status" value="1"/>
</dbReference>
<protein>
    <submittedName>
        <fullName evidence="5">2-polyprenyl-6-methoxyphenol hydroxylase-like FAD-dependent oxidoreductase</fullName>
    </submittedName>
</protein>
<dbReference type="Gene3D" id="3.30.9.30">
    <property type="match status" value="1"/>
</dbReference>
<gene>
    <name evidence="5" type="ORF">DFR52_105147</name>
</gene>
<dbReference type="GO" id="GO:0004497">
    <property type="term" value="F:monooxygenase activity"/>
    <property type="evidence" value="ECO:0007669"/>
    <property type="project" value="UniProtKB-KW"/>
</dbReference>
<dbReference type="OrthoDB" id="4230779at2"/>
<feature type="domain" description="FAD-binding" evidence="4">
    <location>
        <begin position="3"/>
        <end position="170"/>
    </location>
</feature>
<comment type="caution">
    <text evidence="5">The sequence shown here is derived from an EMBL/GenBank/DDBJ whole genome shotgun (WGS) entry which is preliminary data.</text>
</comment>
<feature type="region of interest" description="Disordered" evidence="3">
    <location>
        <begin position="423"/>
        <end position="444"/>
    </location>
</feature>
<evidence type="ECO:0000256" key="3">
    <source>
        <dbReference type="SAM" id="MobiDB-lite"/>
    </source>
</evidence>
<dbReference type="InterPro" id="IPR002938">
    <property type="entry name" value="FAD-bd"/>
</dbReference>
<proteinExistence type="predicted"/>
<dbReference type="AlphaFoldDB" id="A0A317PEP4"/>
<keyword evidence="1" id="KW-0560">Oxidoreductase</keyword>
<dbReference type="InterPro" id="IPR036188">
    <property type="entry name" value="FAD/NAD-bd_sf"/>
</dbReference>
<dbReference type="RefSeq" id="WP_110033590.1">
    <property type="nucleotide sequence ID" value="NZ_QGTR01000005.1"/>
</dbReference>
<feature type="domain" description="FAD-binding" evidence="4">
    <location>
        <begin position="290"/>
        <end position="355"/>
    </location>
</feature>
<dbReference type="PRINTS" id="PR00420">
    <property type="entry name" value="RNGMNOXGNASE"/>
</dbReference>
<keyword evidence="2" id="KW-0503">Monooxygenase</keyword>
<organism evidence="5 6">
    <name type="scientific">Hoeflea marina</name>
    <dbReference type="NCBI Taxonomy" id="274592"/>
    <lineage>
        <taxon>Bacteria</taxon>
        <taxon>Pseudomonadati</taxon>
        <taxon>Pseudomonadota</taxon>
        <taxon>Alphaproteobacteria</taxon>
        <taxon>Hyphomicrobiales</taxon>
        <taxon>Rhizobiaceae</taxon>
        <taxon>Hoeflea</taxon>
    </lineage>
</organism>
<dbReference type="NCBIfam" id="NF005720">
    <property type="entry name" value="PRK07538.1"/>
    <property type="match status" value="1"/>
</dbReference>
<dbReference type="EMBL" id="QGTR01000005">
    <property type="protein sequence ID" value="PWV98168.1"/>
    <property type="molecule type" value="Genomic_DNA"/>
</dbReference>
<dbReference type="PANTHER" id="PTHR13789">
    <property type="entry name" value="MONOOXYGENASE"/>
    <property type="match status" value="1"/>
</dbReference>
<dbReference type="InterPro" id="IPR050493">
    <property type="entry name" value="FAD-dep_Monooxygenase_BioMet"/>
</dbReference>
<evidence type="ECO:0000313" key="6">
    <source>
        <dbReference type="Proteomes" id="UP000246352"/>
    </source>
</evidence>
<dbReference type="GO" id="GO:0071949">
    <property type="term" value="F:FAD binding"/>
    <property type="evidence" value="ECO:0007669"/>
    <property type="project" value="InterPro"/>
</dbReference>
<dbReference type="Gene3D" id="3.50.50.60">
    <property type="entry name" value="FAD/NAD(P)-binding domain"/>
    <property type="match status" value="1"/>
</dbReference>
<sequence>MTLLIAGGGIAGLTLALTCHQIGMPVRVFEQVETPQPLGVGINLQPHAVRELHDLRLREELEAISVRTAEVAYFSKRGRPIWAEPRGLAAGYLWPQYSIHRGGLQMLLLDAVRRRLGPGAVVTGVRAAGFEQSADGVMLHLEDRHGNRRTEHGDMLVGADGIHSRIRLQIHPSEGPPIWGGAILWRATSQARPFLGGATMAMAGHEWQKFVAYPISAPDAGTGLAEINWIAELKRQPDAAWSREDWNRKGDLADFLPAFADWRFDWLDVPALIRSAKSVYEYPMVDRDPVDHWRDGRVSLIGDAAHPMYPIGSNGASQAILDGRVLGRCLVASGVSEAALIAYEEERRPATTRIVLANRVNGPDQVMQRVEELCGGEFDTIADVMSERELHDYAGHYKKLAGFDMEWLNRRPPLVAAGDRVAAGGAGGASAGGVAAAPSASGRP</sequence>
<accession>A0A317PEP4</accession>